<keyword evidence="2" id="KW-1185">Reference proteome</keyword>
<reference evidence="1" key="1">
    <citation type="submission" date="2021-05" db="EMBL/GenBank/DDBJ databases">
        <title>Complete genome sequence of the cellulolytic planctomycete Telmatocola sphagniphila SP2T and characterization of the first cellulase from planctomycetes.</title>
        <authorList>
            <person name="Rakitin A.L."/>
            <person name="Beletsky A.V."/>
            <person name="Naumoff D.G."/>
            <person name="Kulichevskaya I.S."/>
            <person name="Mardanov A.V."/>
            <person name="Ravin N.V."/>
            <person name="Dedysh S.N."/>
        </authorList>
    </citation>
    <scope>NUCLEOTIDE SEQUENCE</scope>
    <source>
        <strain evidence="1">SP2T</strain>
    </source>
</reference>
<proteinExistence type="predicted"/>
<protein>
    <submittedName>
        <fullName evidence="1">Uncharacterized protein</fullName>
    </submittedName>
</protein>
<dbReference type="EMBL" id="CP074694">
    <property type="protein sequence ID" value="QVL33659.1"/>
    <property type="molecule type" value="Genomic_DNA"/>
</dbReference>
<evidence type="ECO:0000313" key="2">
    <source>
        <dbReference type="Proteomes" id="UP000676194"/>
    </source>
</evidence>
<dbReference type="Proteomes" id="UP000676194">
    <property type="component" value="Chromosome"/>
</dbReference>
<evidence type="ECO:0000313" key="1">
    <source>
        <dbReference type="EMBL" id="QVL33659.1"/>
    </source>
</evidence>
<dbReference type="KEGG" id="tsph:KIH39_07045"/>
<organism evidence="1 2">
    <name type="scientific">Telmatocola sphagniphila</name>
    <dbReference type="NCBI Taxonomy" id="1123043"/>
    <lineage>
        <taxon>Bacteria</taxon>
        <taxon>Pseudomonadati</taxon>
        <taxon>Planctomycetota</taxon>
        <taxon>Planctomycetia</taxon>
        <taxon>Gemmatales</taxon>
        <taxon>Gemmataceae</taxon>
    </lineage>
</organism>
<dbReference type="AlphaFoldDB" id="A0A8E6B933"/>
<name>A0A8E6B933_9BACT</name>
<sequence length="101" mass="11582">MHPATDDIYVLKMSAHLAPKCHNMKESDLPISSDALDEDEVVELPETDDDGIDDLEEMMLEPVGPAPTFKEFRYELCPQCHKKFLEDPLNREAFKLDFSKN</sequence>
<gene>
    <name evidence="1" type="ORF">KIH39_07045</name>
</gene>
<accession>A0A8E6B933</accession>
<dbReference type="RefSeq" id="WP_213498581.1">
    <property type="nucleotide sequence ID" value="NZ_CP074694.1"/>
</dbReference>